<evidence type="ECO:0000313" key="9">
    <source>
        <dbReference type="EMBL" id="PVU95462.1"/>
    </source>
</evidence>
<dbReference type="GO" id="GO:0005634">
    <property type="term" value="C:nucleus"/>
    <property type="evidence" value="ECO:0007669"/>
    <property type="project" value="UniProtKB-SubCell"/>
</dbReference>
<comment type="caution">
    <text evidence="9">The sequence shown here is derived from an EMBL/GenBank/DDBJ whole genome shotgun (WGS) entry which is preliminary data.</text>
</comment>
<feature type="compositionally biased region" description="Low complexity" evidence="7">
    <location>
        <begin position="123"/>
        <end position="133"/>
    </location>
</feature>
<dbReference type="STRING" id="133385.A0A2T9YSY5"/>
<keyword evidence="4" id="KW-0804">Transcription</keyword>
<evidence type="ECO:0000256" key="3">
    <source>
        <dbReference type="ARBA" id="ARBA00023125"/>
    </source>
</evidence>
<reference evidence="9 10" key="1">
    <citation type="journal article" date="2018" name="MBio">
        <title>Comparative Genomics Reveals the Core Gene Toolbox for the Fungus-Insect Symbiosis.</title>
        <authorList>
            <person name="Wang Y."/>
            <person name="Stata M."/>
            <person name="Wang W."/>
            <person name="Stajich J.E."/>
            <person name="White M.M."/>
            <person name="Moncalvo J.M."/>
        </authorList>
    </citation>
    <scope>NUCLEOTIDE SEQUENCE [LARGE SCALE GENOMIC DNA]</scope>
    <source>
        <strain evidence="9 10">SWE-8-4</strain>
    </source>
</reference>
<sequence length="866" mass="96357">MADQKFNADMTLTSEILSSHFDDLSKNNSLFSQNLNPDLYSSSGYITQIQSFVNKHILDNFSGNDLMDTSNALISDNDKNPFITTYQNNIQNSNLSDFTFEKQSLSKLSQNFAEAHPNSPLWSTESTASEESSQFQHKNTDLPFSISSETSPKDHDYLSFQNSNCWNDAANSMGLNVDVGDSLSSKSNSLFDMGLIDKINPMSLNYSHSNIMDTIDSQMTLDTLINEYINVEAMGPLNNSNLGLATSNLINKNTLESKPLEGSNLATNTLLDKKNTLTNSFSLYKNTINVPFVDVKPKINDFSTQGSNIIKSQITENSQYSIKSISSSESIPKKTHRPVASKPQTLEIEIKPSLNNNLAQKSRFKQARKMTTNNSVAVSCDKIAKKIKTENDSNNSIFTNKSDTLPYLAQHQLPLGTHPRFTNILPKAGFLLPSTAQSPAANFNNINCFTSQNMDMTSTESIKKQDSITNIDSKPFIHPVSIQSSVGIPSVQISKPNVLSKQQVAPDQVAAKRQERLIKNRAAALQSRKKRREHMDYLEKKVADLESENFELKSKISNTDSLLQNVQGQLSELILKNKNLKESKNNSDIKESIEDTTIPPTDLNTYLAKKKPSNLKMISTQPSFFDSPNSKQNLVNSVLMAVLFSFTLLCIPNAIEPHLQHFGTGSHESSFQSYNDLPLQPHIPISKLEPEINQMILKDDESFLKNFDPNSQKAVTIYKSIVSLTTKLASSIYLPILLSKNLSEKTQNKLLKSPQPSLLSDDENVLSLIPLSHYSGGSAQTKLQQTSISDELNCSTLNLVSQIHTTFDATDDNIYEDSDEFIDIKMSDDLKQAPTKTLENSATLIQNDKYNNISSDVSQNTCDLTE</sequence>
<dbReference type="GO" id="GO:0035497">
    <property type="term" value="F:cAMP response element binding"/>
    <property type="evidence" value="ECO:0007669"/>
    <property type="project" value="TreeGrafter"/>
</dbReference>
<dbReference type="InterPro" id="IPR046347">
    <property type="entry name" value="bZIP_sf"/>
</dbReference>
<evidence type="ECO:0000256" key="6">
    <source>
        <dbReference type="SAM" id="Coils"/>
    </source>
</evidence>
<feature type="region of interest" description="Disordered" evidence="7">
    <location>
        <begin position="116"/>
        <end position="148"/>
    </location>
</feature>
<dbReference type="PANTHER" id="PTHR46004">
    <property type="entry name" value="CYCLIC AMP RESPONSE ELEMENT-BINDING PROTEIN A"/>
    <property type="match status" value="1"/>
</dbReference>
<dbReference type="EMBL" id="MBFR01000056">
    <property type="protein sequence ID" value="PVU95462.1"/>
    <property type="molecule type" value="Genomic_DNA"/>
</dbReference>
<dbReference type="InterPro" id="IPR004827">
    <property type="entry name" value="bZIP"/>
</dbReference>
<evidence type="ECO:0000256" key="2">
    <source>
        <dbReference type="ARBA" id="ARBA00023015"/>
    </source>
</evidence>
<dbReference type="AlphaFoldDB" id="A0A2T9YSY5"/>
<gene>
    <name evidence="9" type="ORF">BB561_001823</name>
</gene>
<evidence type="ECO:0000256" key="7">
    <source>
        <dbReference type="SAM" id="MobiDB-lite"/>
    </source>
</evidence>
<accession>A0A2T9YSY5</accession>
<organism evidence="9 10">
    <name type="scientific">Smittium simulii</name>
    <dbReference type="NCBI Taxonomy" id="133385"/>
    <lineage>
        <taxon>Eukaryota</taxon>
        <taxon>Fungi</taxon>
        <taxon>Fungi incertae sedis</taxon>
        <taxon>Zoopagomycota</taxon>
        <taxon>Kickxellomycotina</taxon>
        <taxon>Harpellomycetes</taxon>
        <taxon>Harpellales</taxon>
        <taxon>Legeriomycetaceae</taxon>
        <taxon>Smittium</taxon>
    </lineage>
</organism>
<keyword evidence="10" id="KW-1185">Reference proteome</keyword>
<name>A0A2T9YSY5_9FUNG</name>
<proteinExistence type="predicted"/>
<dbReference type="Proteomes" id="UP000245383">
    <property type="component" value="Unassembled WGS sequence"/>
</dbReference>
<evidence type="ECO:0000256" key="5">
    <source>
        <dbReference type="ARBA" id="ARBA00023242"/>
    </source>
</evidence>
<dbReference type="SMART" id="SM00338">
    <property type="entry name" value="BRLZ"/>
    <property type="match status" value="1"/>
</dbReference>
<keyword evidence="5" id="KW-0539">Nucleus</keyword>
<dbReference type="OrthoDB" id="674948at2759"/>
<evidence type="ECO:0000256" key="4">
    <source>
        <dbReference type="ARBA" id="ARBA00023163"/>
    </source>
</evidence>
<feature type="domain" description="BZIP" evidence="8">
    <location>
        <begin position="510"/>
        <end position="573"/>
    </location>
</feature>
<dbReference type="Pfam" id="PF00170">
    <property type="entry name" value="bZIP_1"/>
    <property type="match status" value="1"/>
</dbReference>
<keyword evidence="2" id="KW-0805">Transcription regulation</keyword>
<dbReference type="PROSITE" id="PS50217">
    <property type="entry name" value="BZIP"/>
    <property type="match status" value="1"/>
</dbReference>
<protein>
    <recommendedName>
        <fullName evidence="8">BZIP domain-containing protein</fullName>
    </recommendedName>
</protein>
<evidence type="ECO:0000256" key="1">
    <source>
        <dbReference type="ARBA" id="ARBA00004123"/>
    </source>
</evidence>
<evidence type="ECO:0000259" key="8">
    <source>
        <dbReference type="PROSITE" id="PS50217"/>
    </source>
</evidence>
<dbReference type="GO" id="GO:0000981">
    <property type="term" value="F:DNA-binding transcription factor activity, RNA polymerase II-specific"/>
    <property type="evidence" value="ECO:0007669"/>
    <property type="project" value="TreeGrafter"/>
</dbReference>
<dbReference type="PANTHER" id="PTHR46004:SF3">
    <property type="entry name" value="CYCLIC AMP RESPONSE ELEMENT-BINDING PROTEIN A"/>
    <property type="match status" value="1"/>
</dbReference>
<evidence type="ECO:0000313" key="10">
    <source>
        <dbReference type="Proteomes" id="UP000245383"/>
    </source>
</evidence>
<dbReference type="CDD" id="cd14812">
    <property type="entry name" value="bZIP_u3"/>
    <property type="match status" value="1"/>
</dbReference>
<dbReference type="Gene3D" id="1.20.5.170">
    <property type="match status" value="1"/>
</dbReference>
<keyword evidence="6" id="KW-0175">Coiled coil</keyword>
<feature type="coiled-coil region" evidence="6">
    <location>
        <begin position="528"/>
        <end position="583"/>
    </location>
</feature>
<comment type="subcellular location">
    <subcellularLocation>
        <location evidence="1">Nucleus</location>
    </subcellularLocation>
</comment>
<keyword evidence="3" id="KW-0238">DNA-binding</keyword>
<dbReference type="SUPFAM" id="SSF57959">
    <property type="entry name" value="Leucine zipper domain"/>
    <property type="match status" value="1"/>
</dbReference>